<comment type="cofactor">
    <cofactor evidence="2">
        <name>pyridoxal 5'-phosphate</name>
        <dbReference type="ChEBI" id="CHEBI:597326"/>
    </cofactor>
</comment>
<dbReference type="GO" id="GO:0000287">
    <property type="term" value="F:magnesium ion binding"/>
    <property type="evidence" value="ECO:0007669"/>
    <property type="project" value="TreeGrafter"/>
</dbReference>
<comment type="caution">
    <text evidence="10">The sequence shown here is derived from an EMBL/GenBank/DDBJ whole genome shotgun (WGS) entry which is preliminary data.</text>
</comment>
<evidence type="ECO:0000256" key="8">
    <source>
        <dbReference type="ARBA" id="ARBA00023239"/>
    </source>
</evidence>
<dbReference type="Pfam" id="PF00291">
    <property type="entry name" value="PALP"/>
    <property type="match status" value="1"/>
</dbReference>
<dbReference type="EMBL" id="BMZS01000004">
    <property type="protein sequence ID" value="GHD48723.1"/>
    <property type="molecule type" value="Genomic_DNA"/>
</dbReference>
<dbReference type="GO" id="GO:0070179">
    <property type="term" value="P:D-serine biosynthetic process"/>
    <property type="evidence" value="ECO:0007669"/>
    <property type="project" value="TreeGrafter"/>
</dbReference>
<comment type="similarity">
    <text evidence="5">Belongs to the serine/threonine dehydratase family.</text>
</comment>
<dbReference type="GO" id="GO:0030170">
    <property type="term" value="F:pyridoxal phosphate binding"/>
    <property type="evidence" value="ECO:0007669"/>
    <property type="project" value="InterPro"/>
</dbReference>
<evidence type="ECO:0000313" key="11">
    <source>
        <dbReference type="Proteomes" id="UP000630353"/>
    </source>
</evidence>
<feature type="domain" description="Tryptophan synthase beta chain-like PALP" evidence="9">
    <location>
        <begin position="16"/>
        <end position="305"/>
    </location>
</feature>
<evidence type="ECO:0000256" key="6">
    <source>
        <dbReference type="ARBA" id="ARBA00022842"/>
    </source>
</evidence>
<dbReference type="GO" id="GO:0030378">
    <property type="term" value="F:serine racemase activity"/>
    <property type="evidence" value="ECO:0007669"/>
    <property type="project" value="TreeGrafter"/>
</dbReference>
<sequence>MSDIRDAARRLSGVAVRTPLLESPLLNARLGGRLLVKAEPLQRTGSFKFRGAYNRIALIPEADRAKGVVAVSSGNHAQGVAAAARLFGLAATVVMPDDAPAIKRANTEALGATVIPCDRYRDDRNAMVQAIAERTGATLVRPYDDPGIIAGQGTIGLEIAEQTAEIGVRADAVLVCCGGGGLVSGTALALSETAPGVPVWCVEPADFDDTRRSLTAGERLGNAAEARSICDALLSPMPGELTFALNRRLLAGGLAVDDDEVRYAMRVAFESLKLVVEPGGAVAIAAALAGRIPTAGRTTVVVASGGNVDPETFRQALAA</sequence>
<dbReference type="PANTHER" id="PTHR43050">
    <property type="entry name" value="SERINE / THREONINE RACEMASE FAMILY MEMBER"/>
    <property type="match status" value="1"/>
</dbReference>
<dbReference type="FunFam" id="3.40.50.1100:FF:000005">
    <property type="entry name" value="Threonine dehydratase catabolic"/>
    <property type="match status" value="1"/>
</dbReference>
<dbReference type="GO" id="GO:0003941">
    <property type="term" value="F:L-serine ammonia-lyase activity"/>
    <property type="evidence" value="ECO:0007669"/>
    <property type="project" value="TreeGrafter"/>
</dbReference>
<dbReference type="CDD" id="cd01562">
    <property type="entry name" value="Thr-dehyd"/>
    <property type="match status" value="1"/>
</dbReference>
<protein>
    <submittedName>
        <fullName evidence="10">Serine/threonine dehydratase</fullName>
    </submittedName>
</protein>
<dbReference type="InterPro" id="IPR001926">
    <property type="entry name" value="TrpB-like_PALP"/>
</dbReference>
<proteinExistence type="inferred from homology"/>
<dbReference type="InterPro" id="IPR036052">
    <property type="entry name" value="TrpB-like_PALP_sf"/>
</dbReference>
<comment type="cofactor">
    <cofactor evidence="4">
        <name>Mg(2+)</name>
        <dbReference type="ChEBI" id="CHEBI:18420"/>
    </cofactor>
</comment>
<dbReference type="Gene3D" id="3.40.50.1100">
    <property type="match status" value="2"/>
</dbReference>
<keyword evidence="6" id="KW-0460">Magnesium</keyword>
<evidence type="ECO:0000256" key="2">
    <source>
        <dbReference type="ARBA" id="ARBA00001933"/>
    </source>
</evidence>
<dbReference type="SUPFAM" id="SSF53686">
    <property type="entry name" value="Tryptophan synthase beta subunit-like PLP-dependent enzymes"/>
    <property type="match status" value="1"/>
</dbReference>
<evidence type="ECO:0000259" key="9">
    <source>
        <dbReference type="Pfam" id="PF00291"/>
    </source>
</evidence>
<dbReference type="GO" id="GO:0005524">
    <property type="term" value="F:ATP binding"/>
    <property type="evidence" value="ECO:0007669"/>
    <property type="project" value="TreeGrafter"/>
</dbReference>
<evidence type="ECO:0000313" key="10">
    <source>
        <dbReference type="EMBL" id="GHD48723.1"/>
    </source>
</evidence>
<dbReference type="InterPro" id="IPR000634">
    <property type="entry name" value="Ser/Thr_deHydtase_PyrdxlP-BS"/>
</dbReference>
<reference evidence="10" key="1">
    <citation type="journal article" date="2014" name="Int. J. Syst. Evol. Microbiol.">
        <title>Complete genome sequence of Corynebacterium casei LMG S-19264T (=DSM 44701T), isolated from a smear-ripened cheese.</title>
        <authorList>
            <consortium name="US DOE Joint Genome Institute (JGI-PGF)"/>
            <person name="Walter F."/>
            <person name="Albersmeier A."/>
            <person name="Kalinowski J."/>
            <person name="Ruckert C."/>
        </authorList>
    </citation>
    <scope>NUCLEOTIDE SEQUENCE</scope>
    <source>
        <strain evidence="10">KCTC 42651</strain>
    </source>
</reference>
<keyword evidence="8" id="KW-0456">Lyase</keyword>
<evidence type="ECO:0000256" key="1">
    <source>
        <dbReference type="ARBA" id="ARBA00001913"/>
    </source>
</evidence>
<dbReference type="PROSITE" id="PS00165">
    <property type="entry name" value="DEHYDRATASE_SER_THR"/>
    <property type="match status" value="1"/>
</dbReference>
<accession>A0A919CP54</accession>
<dbReference type="PANTHER" id="PTHR43050:SF1">
    <property type="entry name" value="SERINE RACEMASE"/>
    <property type="match status" value="1"/>
</dbReference>
<comment type="cofactor">
    <cofactor evidence="1">
        <name>Ca(2+)</name>
        <dbReference type="ChEBI" id="CHEBI:29108"/>
    </cofactor>
</comment>
<dbReference type="AlphaFoldDB" id="A0A919CP54"/>
<keyword evidence="7" id="KW-0663">Pyridoxal phosphate</keyword>
<dbReference type="GO" id="GO:0018114">
    <property type="term" value="F:threonine racemase activity"/>
    <property type="evidence" value="ECO:0007669"/>
    <property type="project" value="TreeGrafter"/>
</dbReference>
<evidence type="ECO:0000256" key="7">
    <source>
        <dbReference type="ARBA" id="ARBA00022898"/>
    </source>
</evidence>
<name>A0A919CP54_9PROT</name>
<gene>
    <name evidence="10" type="ORF">GCM10017083_20110</name>
</gene>
<organism evidence="10 11">
    <name type="scientific">Thalassobaculum fulvum</name>
    <dbReference type="NCBI Taxonomy" id="1633335"/>
    <lineage>
        <taxon>Bacteria</taxon>
        <taxon>Pseudomonadati</taxon>
        <taxon>Pseudomonadota</taxon>
        <taxon>Alphaproteobacteria</taxon>
        <taxon>Rhodospirillales</taxon>
        <taxon>Thalassobaculaceae</taxon>
        <taxon>Thalassobaculum</taxon>
    </lineage>
</organism>
<keyword evidence="11" id="KW-1185">Reference proteome</keyword>
<evidence type="ECO:0000256" key="3">
    <source>
        <dbReference type="ARBA" id="ARBA00001936"/>
    </source>
</evidence>
<evidence type="ECO:0000256" key="5">
    <source>
        <dbReference type="ARBA" id="ARBA00010869"/>
    </source>
</evidence>
<reference evidence="10" key="2">
    <citation type="submission" date="2020-09" db="EMBL/GenBank/DDBJ databases">
        <authorList>
            <person name="Sun Q."/>
            <person name="Kim S."/>
        </authorList>
    </citation>
    <scope>NUCLEOTIDE SEQUENCE</scope>
    <source>
        <strain evidence="10">KCTC 42651</strain>
    </source>
</reference>
<evidence type="ECO:0000256" key="4">
    <source>
        <dbReference type="ARBA" id="ARBA00001946"/>
    </source>
</evidence>
<comment type="cofactor">
    <cofactor evidence="3">
        <name>Mn(2+)</name>
        <dbReference type="ChEBI" id="CHEBI:29035"/>
    </cofactor>
</comment>
<dbReference type="Proteomes" id="UP000630353">
    <property type="component" value="Unassembled WGS sequence"/>
</dbReference>